<dbReference type="AlphaFoldDB" id="X7ZC06"/>
<organism evidence="1">
    <name type="scientific">Mycobacterium xenopi 4042</name>
    <dbReference type="NCBI Taxonomy" id="1299334"/>
    <lineage>
        <taxon>Bacteria</taxon>
        <taxon>Bacillati</taxon>
        <taxon>Actinomycetota</taxon>
        <taxon>Actinomycetes</taxon>
        <taxon>Mycobacteriales</taxon>
        <taxon>Mycobacteriaceae</taxon>
        <taxon>Mycobacterium</taxon>
    </lineage>
</organism>
<dbReference type="InterPro" id="IPR029058">
    <property type="entry name" value="AB_hydrolase_fold"/>
</dbReference>
<dbReference type="PATRIC" id="fig|1299334.3.peg.8489"/>
<dbReference type="EMBL" id="JAOB01000080">
    <property type="protein sequence ID" value="EUA16258.1"/>
    <property type="molecule type" value="Genomic_DNA"/>
</dbReference>
<dbReference type="Gene3D" id="3.40.50.1820">
    <property type="entry name" value="alpha/beta hydrolase"/>
    <property type="match status" value="1"/>
</dbReference>
<dbReference type="EC" id="2.3.1.-" evidence="1"/>
<sequence>MIAATAPPVRAFSSVPVEQLQVPSPAMGRDIPVEFESGGPGSHALYLLDTMEAADDVNGWDRDTAAFDWYQGSGCRSSCRWAACPVSGATGISPQWATAGPTPTSGKPS</sequence>
<name>X7ZC06_MYCXE</name>
<keyword evidence="1" id="KW-0808">Transferase</keyword>
<proteinExistence type="predicted"/>
<gene>
    <name evidence="1" type="ORF">I553_1233</name>
</gene>
<accession>X7ZC06</accession>
<comment type="caution">
    <text evidence="1">The sequence shown here is derived from an EMBL/GenBank/DDBJ whole genome shotgun (WGS) entry which is preliminary data.</text>
</comment>
<dbReference type="GO" id="GO:0016746">
    <property type="term" value="F:acyltransferase activity"/>
    <property type="evidence" value="ECO:0007669"/>
    <property type="project" value="UniProtKB-KW"/>
</dbReference>
<evidence type="ECO:0000313" key="1">
    <source>
        <dbReference type="EMBL" id="EUA16258.1"/>
    </source>
</evidence>
<reference evidence="1" key="1">
    <citation type="submission" date="2014-01" db="EMBL/GenBank/DDBJ databases">
        <authorList>
            <person name="Brown-Elliot B."/>
            <person name="Wallace R."/>
            <person name="Lenaerts A."/>
            <person name="Ordway D."/>
            <person name="DeGroote M.A."/>
            <person name="Parker T."/>
            <person name="Sizemore C."/>
            <person name="Tallon L.J."/>
            <person name="Sadzewicz L.K."/>
            <person name="Sengamalay N."/>
            <person name="Fraser C.M."/>
            <person name="Hine E."/>
            <person name="Shefchek K.A."/>
            <person name="Das S.P."/>
            <person name="Tettelin H."/>
        </authorList>
    </citation>
    <scope>NUCLEOTIDE SEQUENCE [LARGE SCALE GENOMIC DNA]</scope>
    <source>
        <strain evidence="1">4042</strain>
    </source>
</reference>
<keyword evidence="1" id="KW-0012">Acyltransferase</keyword>
<protein>
    <submittedName>
        <fullName evidence="1">Antigen 85-C domain protein</fullName>
        <ecNumber evidence="1">2.3.1.-</ecNumber>
    </submittedName>
</protein>